<dbReference type="GO" id="GO:0016614">
    <property type="term" value="F:oxidoreductase activity, acting on CH-OH group of donors"/>
    <property type="evidence" value="ECO:0007669"/>
    <property type="project" value="InterPro"/>
</dbReference>
<dbReference type="Proteomes" id="UP001162162">
    <property type="component" value="Unassembled WGS sequence"/>
</dbReference>
<feature type="binding site" evidence="3">
    <location>
        <position position="113"/>
    </location>
    <ligand>
        <name>FAD</name>
        <dbReference type="ChEBI" id="CHEBI:57692"/>
    </ligand>
</feature>
<protein>
    <recommendedName>
        <fullName evidence="4">Glucose-methanol-choline oxidoreductase N-terminal domain-containing protein</fullName>
    </recommendedName>
</protein>
<evidence type="ECO:0000256" key="2">
    <source>
        <dbReference type="PIRSR" id="PIRSR000137-1"/>
    </source>
</evidence>
<dbReference type="PROSITE" id="PS00624">
    <property type="entry name" value="GMC_OXRED_2"/>
    <property type="match status" value="1"/>
</dbReference>
<evidence type="ECO:0000313" key="5">
    <source>
        <dbReference type="EMBL" id="KAJ8958511.1"/>
    </source>
</evidence>
<keyword evidence="6" id="KW-1185">Reference proteome</keyword>
<dbReference type="GO" id="GO:0050660">
    <property type="term" value="F:flavin adenine dinucleotide binding"/>
    <property type="evidence" value="ECO:0007669"/>
    <property type="project" value="InterPro"/>
</dbReference>
<dbReference type="InterPro" id="IPR007867">
    <property type="entry name" value="GMC_OxRtase_C"/>
</dbReference>
<evidence type="ECO:0000259" key="4">
    <source>
        <dbReference type="PROSITE" id="PS00624"/>
    </source>
</evidence>
<dbReference type="Pfam" id="PF00732">
    <property type="entry name" value="GMC_oxred_N"/>
    <property type="match status" value="1"/>
</dbReference>
<reference evidence="5" key="1">
    <citation type="journal article" date="2023" name="Insect Mol. Biol.">
        <title>Genome sequencing provides insights into the evolution of gene families encoding plant cell wall-degrading enzymes in longhorned beetles.</title>
        <authorList>
            <person name="Shin N.R."/>
            <person name="Okamura Y."/>
            <person name="Kirsch R."/>
            <person name="Pauchet Y."/>
        </authorList>
    </citation>
    <scope>NUCLEOTIDE SEQUENCE</scope>
    <source>
        <strain evidence="5">AMC_N1</strain>
    </source>
</reference>
<comment type="caution">
    <text evidence="5">The sequence shown here is derived from an EMBL/GenBank/DDBJ whole genome shotgun (WGS) entry which is preliminary data.</text>
</comment>
<dbReference type="SUPFAM" id="SSF54373">
    <property type="entry name" value="FAD-linked reductases, C-terminal domain"/>
    <property type="match status" value="1"/>
</dbReference>
<organism evidence="5 6">
    <name type="scientific">Aromia moschata</name>
    <dbReference type="NCBI Taxonomy" id="1265417"/>
    <lineage>
        <taxon>Eukaryota</taxon>
        <taxon>Metazoa</taxon>
        <taxon>Ecdysozoa</taxon>
        <taxon>Arthropoda</taxon>
        <taxon>Hexapoda</taxon>
        <taxon>Insecta</taxon>
        <taxon>Pterygota</taxon>
        <taxon>Neoptera</taxon>
        <taxon>Endopterygota</taxon>
        <taxon>Coleoptera</taxon>
        <taxon>Polyphaga</taxon>
        <taxon>Cucujiformia</taxon>
        <taxon>Chrysomeloidea</taxon>
        <taxon>Cerambycidae</taxon>
        <taxon>Cerambycinae</taxon>
        <taxon>Callichromatini</taxon>
        <taxon>Aromia</taxon>
    </lineage>
</organism>
<comment type="cofactor">
    <cofactor evidence="3">
        <name>FAD</name>
        <dbReference type="ChEBI" id="CHEBI:57692"/>
    </cofactor>
</comment>
<feature type="active site" description="Proton donor" evidence="2">
    <location>
        <position position="391"/>
    </location>
</feature>
<evidence type="ECO:0000256" key="3">
    <source>
        <dbReference type="PIRSR" id="PIRSR000137-2"/>
    </source>
</evidence>
<dbReference type="PANTHER" id="PTHR11552">
    <property type="entry name" value="GLUCOSE-METHANOL-CHOLINE GMC OXIDOREDUCTASE"/>
    <property type="match status" value="1"/>
</dbReference>
<keyword evidence="3" id="KW-0274">FAD</keyword>
<dbReference type="SUPFAM" id="SSF51905">
    <property type="entry name" value="FAD/NAD(P)-binding domain"/>
    <property type="match status" value="1"/>
</dbReference>
<proteinExistence type="inferred from homology"/>
<evidence type="ECO:0000313" key="6">
    <source>
        <dbReference type="Proteomes" id="UP001162162"/>
    </source>
</evidence>
<accession>A0AAV8Z3A2</accession>
<sequence length="460" mass="51393">MLRFVSGWSYEEVLPYYLKSEGSRIRNADYRYHNTDGYLGVDDVYQSPLVEAFIRAGEELGLPHIDYNSPVNSFGVSTVQATVRGGKRSSAARAFLWPIRDRPNLDILTSAFVTKILIDQDTREAYGVKFKRLGKLYKALAKREVILSAGTFNSPQLLMLSGIGPKHHLEELGIPCFQDLPVGQNLHDHLTFPGVSFLMDQDIDLDNQRVLSNISRYIEDSTGPLTSLGGVEGIGYIKTPISTNPQDQPDIELIFVGATLASDYGVATRLGMRIRDDVYDSVFRPVHDRNQWTIFPMLLHPKSIGWLRLRSANPYDRPLLYGNYYTDPGNEDVRTMIAGIRFVQMISDSAAFQRYGSRLNPRPMEGCQHLPFDSDQYWECALRSVSVTLHHQVGTAKMGPPEDPGAVVNNLLQVYGVGRLRVADCSVIPKALSAHTNAPSSMVGEKAADIIKEYWGVTSF</sequence>
<dbReference type="PIRSF" id="PIRSF000137">
    <property type="entry name" value="Alcohol_oxidase"/>
    <property type="match status" value="1"/>
</dbReference>
<feature type="domain" description="Glucose-methanol-choline oxidoreductase N-terminal" evidence="4">
    <location>
        <begin position="150"/>
        <end position="164"/>
    </location>
</feature>
<dbReference type="InterPro" id="IPR012132">
    <property type="entry name" value="GMC_OxRdtase"/>
</dbReference>
<dbReference type="PANTHER" id="PTHR11552:SF208">
    <property type="entry name" value="RE36204P-RELATED"/>
    <property type="match status" value="1"/>
</dbReference>
<dbReference type="Gene3D" id="3.30.560.10">
    <property type="entry name" value="Glucose Oxidase, domain 3"/>
    <property type="match status" value="1"/>
</dbReference>
<feature type="active site" description="Proton acceptor" evidence="2">
    <location>
        <position position="435"/>
    </location>
</feature>
<comment type="similarity">
    <text evidence="1">Belongs to the GMC oxidoreductase family.</text>
</comment>
<dbReference type="InterPro" id="IPR036188">
    <property type="entry name" value="FAD/NAD-bd_sf"/>
</dbReference>
<dbReference type="Gene3D" id="3.50.50.60">
    <property type="entry name" value="FAD/NAD(P)-binding domain"/>
    <property type="match status" value="1"/>
</dbReference>
<dbReference type="AlphaFoldDB" id="A0AAV8Z3A2"/>
<name>A0AAV8Z3A2_9CUCU</name>
<dbReference type="InterPro" id="IPR000172">
    <property type="entry name" value="GMC_OxRdtase_N"/>
</dbReference>
<keyword evidence="3" id="KW-0285">Flavoprotein</keyword>
<gene>
    <name evidence="5" type="ORF">NQ318_002305</name>
</gene>
<dbReference type="EMBL" id="JAPWTK010000017">
    <property type="protein sequence ID" value="KAJ8958511.1"/>
    <property type="molecule type" value="Genomic_DNA"/>
</dbReference>
<evidence type="ECO:0000256" key="1">
    <source>
        <dbReference type="ARBA" id="ARBA00010790"/>
    </source>
</evidence>
<dbReference type="Pfam" id="PF05199">
    <property type="entry name" value="GMC_oxred_C"/>
    <property type="match status" value="1"/>
</dbReference>